<organism evidence="7">
    <name type="scientific">Vecturithrix granuli</name>
    <dbReference type="NCBI Taxonomy" id="1499967"/>
    <lineage>
        <taxon>Bacteria</taxon>
        <taxon>Candidatus Moduliflexota</taxon>
        <taxon>Candidatus Vecturitrichia</taxon>
        <taxon>Candidatus Vecturitrichales</taxon>
        <taxon>Candidatus Vecturitrichaceae</taxon>
        <taxon>Candidatus Vecturithrix</taxon>
    </lineage>
</organism>
<keyword evidence="2 7" id="KW-0032">Aminotransferase</keyword>
<evidence type="ECO:0000256" key="1">
    <source>
        <dbReference type="ARBA" id="ARBA00001933"/>
    </source>
</evidence>
<dbReference type="HOGENOM" id="CLU_017584_3_3_0"/>
<dbReference type="PANTHER" id="PTHR42885">
    <property type="entry name" value="HISTIDINOL-PHOSPHATE AMINOTRANSFERASE-RELATED"/>
    <property type="match status" value="1"/>
</dbReference>
<keyword evidence="8" id="KW-1185">Reference proteome</keyword>
<dbReference type="Pfam" id="PF00155">
    <property type="entry name" value="Aminotran_1_2"/>
    <property type="match status" value="1"/>
</dbReference>
<evidence type="ECO:0000259" key="6">
    <source>
        <dbReference type="Pfam" id="PF00155"/>
    </source>
</evidence>
<reference evidence="7" key="1">
    <citation type="journal article" date="2015" name="PeerJ">
        <title>First genomic representation of candidate bacterial phylum KSB3 points to enhanced environmental sensing as a trigger of wastewater bulking.</title>
        <authorList>
            <person name="Sekiguchi Y."/>
            <person name="Ohashi A."/>
            <person name="Parks D.H."/>
            <person name="Yamauchi T."/>
            <person name="Tyson G.W."/>
            <person name="Hugenholtz P."/>
        </authorList>
    </citation>
    <scope>NUCLEOTIDE SEQUENCE [LARGE SCALE GENOMIC DNA]</scope>
</reference>
<proteinExistence type="inferred from homology"/>
<feature type="domain" description="Aminotransferase class I/classII large" evidence="6">
    <location>
        <begin position="36"/>
        <end position="361"/>
    </location>
</feature>
<sequence length="367" mass="41328">MKQIQEYFVPWIKGIPMYISSHLELAWREPQLHRMMSNENPHEPSPKVYEAIVKYAKMANRYPDQGLVVRGKIAEINGLDGPGNVMIGNGSSEVFDMLFRCFLEPGQEVIQHTPCFGIYKLRCQILGGKLVSVPMIYKDKQLLFDADAVLKAVTEKTKIIVIANPNNPTGNFMDADSFIKIAETGIPFVIDEAYVEYAGLEMSQVQLTKKYKNVMITRTLSKAYGLAGMRFGYALADKDLIAQVSATLIPWNVGTIPMWAALAALEDTESLEKRREFNNSEIKFIENALSNIPGLTIFRSYGNYMLFDGTDAGKVGDEMIAYAQKKKGLILRPQAPMYGRNGFFRITIGTKEENRMLVEAVKEFFAQ</sequence>
<evidence type="ECO:0000313" key="7">
    <source>
        <dbReference type="EMBL" id="GAK59087.1"/>
    </source>
</evidence>
<dbReference type="eggNOG" id="COG0079">
    <property type="taxonomic scope" value="Bacteria"/>
</dbReference>
<dbReference type="Proteomes" id="UP000030661">
    <property type="component" value="Unassembled WGS sequence"/>
</dbReference>
<dbReference type="InterPro" id="IPR015424">
    <property type="entry name" value="PyrdxlP-dep_Trfase"/>
</dbReference>
<dbReference type="InterPro" id="IPR015422">
    <property type="entry name" value="PyrdxlP-dep_Trfase_small"/>
</dbReference>
<dbReference type="EMBL" id="DF820469">
    <property type="protein sequence ID" value="GAK59087.1"/>
    <property type="molecule type" value="Genomic_DNA"/>
</dbReference>
<dbReference type="GO" id="GO:0008483">
    <property type="term" value="F:transaminase activity"/>
    <property type="evidence" value="ECO:0007669"/>
    <property type="project" value="UniProtKB-KW"/>
</dbReference>
<evidence type="ECO:0000256" key="5">
    <source>
        <dbReference type="RuleBase" id="RU003693"/>
    </source>
</evidence>
<dbReference type="STRING" id="1499967.U27_06063"/>
<dbReference type="CDD" id="cd00609">
    <property type="entry name" value="AAT_like"/>
    <property type="match status" value="1"/>
</dbReference>
<evidence type="ECO:0000256" key="4">
    <source>
        <dbReference type="ARBA" id="ARBA00022898"/>
    </source>
</evidence>
<dbReference type="AlphaFoldDB" id="A0A081C3D2"/>
<comment type="cofactor">
    <cofactor evidence="1 5">
        <name>pyridoxal 5'-phosphate</name>
        <dbReference type="ChEBI" id="CHEBI:597326"/>
    </cofactor>
</comment>
<gene>
    <name evidence="7" type="ORF">U27_06063</name>
</gene>
<comment type="similarity">
    <text evidence="5">Belongs to the class-II pyridoxal-phosphate-dependent aminotransferase family.</text>
</comment>
<dbReference type="InterPro" id="IPR015421">
    <property type="entry name" value="PyrdxlP-dep_Trfase_major"/>
</dbReference>
<evidence type="ECO:0000256" key="2">
    <source>
        <dbReference type="ARBA" id="ARBA00022576"/>
    </source>
</evidence>
<dbReference type="InterPro" id="IPR001917">
    <property type="entry name" value="Aminotrans_II_pyridoxalP_BS"/>
</dbReference>
<dbReference type="Gene3D" id="3.90.1150.10">
    <property type="entry name" value="Aspartate Aminotransferase, domain 1"/>
    <property type="match status" value="1"/>
</dbReference>
<accession>A0A081C3D2</accession>
<keyword evidence="4 5" id="KW-0663">Pyridoxal phosphate</keyword>
<dbReference type="Gene3D" id="3.40.640.10">
    <property type="entry name" value="Type I PLP-dependent aspartate aminotransferase-like (Major domain)"/>
    <property type="match status" value="1"/>
</dbReference>
<dbReference type="GO" id="GO:0030170">
    <property type="term" value="F:pyridoxal phosphate binding"/>
    <property type="evidence" value="ECO:0007669"/>
    <property type="project" value="InterPro"/>
</dbReference>
<evidence type="ECO:0000256" key="3">
    <source>
        <dbReference type="ARBA" id="ARBA00022679"/>
    </source>
</evidence>
<dbReference type="SUPFAM" id="SSF53383">
    <property type="entry name" value="PLP-dependent transferases"/>
    <property type="match status" value="1"/>
</dbReference>
<evidence type="ECO:0000313" key="8">
    <source>
        <dbReference type="Proteomes" id="UP000030661"/>
    </source>
</evidence>
<protein>
    <submittedName>
        <fullName evidence="7">Histidinol-phosphate aminotransferase 1</fullName>
    </submittedName>
</protein>
<name>A0A081C3D2_VECG1</name>
<keyword evidence="3 7" id="KW-0808">Transferase</keyword>
<dbReference type="PANTHER" id="PTHR42885:SF2">
    <property type="entry name" value="HISTIDINOL-PHOSPHATE AMINOTRANSFERASE"/>
    <property type="match status" value="1"/>
</dbReference>
<dbReference type="PROSITE" id="PS00599">
    <property type="entry name" value="AA_TRANSFER_CLASS_2"/>
    <property type="match status" value="1"/>
</dbReference>
<dbReference type="InterPro" id="IPR004839">
    <property type="entry name" value="Aminotransferase_I/II_large"/>
</dbReference>